<keyword evidence="7" id="KW-0325">Glycoprotein</keyword>
<organism evidence="14 15">
    <name type="scientific">Prunus yedoensis var. nudiflora</name>
    <dbReference type="NCBI Taxonomy" id="2094558"/>
    <lineage>
        <taxon>Eukaryota</taxon>
        <taxon>Viridiplantae</taxon>
        <taxon>Streptophyta</taxon>
        <taxon>Embryophyta</taxon>
        <taxon>Tracheophyta</taxon>
        <taxon>Spermatophyta</taxon>
        <taxon>Magnoliopsida</taxon>
        <taxon>eudicotyledons</taxon>
        <taxon>Gunneridae</taxon>
        <taxon>Pentapetalae</taxon>
        <taxon>rosids</taxon>
        <taxon>fabids</taxon>
        <taxon>Rosales</taxon>
        <taxon>Rosaceae</taxon>
        <taxon>Amygdaloideae</taxon>
        <taxon>Amygdaleae</taxon>
        <taxon>Prunus</taxon>
    </lineage>
</organism>
<dbReference type="AlphaFoldDB" id="A0A315AQ40"/>
<gene>
    <name evidence="14" type="ORF">Pyn_11058</name>
    <name evidence="13" type="ORF">Pyn_13222</name>
</gene>
<evidence type="ECO:0000256" key="5">
    <source>
        <dbReference type="ARBA" id="ARBA00022974"/>
    </source>
</evidence>
<keyword evidence="2" id="KW-1003">Cell membrane</keyword>
<sequence>MARFSSVVLVLMASLLLASTRAQSPTSPSNATAPPPESPKNPPPSPSNATAPPSNATANTTNGAVLNRFSASGSVAVGFFAAVLVM</sequence>
<feature type="signal peptide" evidence="12">
    <location>
        <begin position="1"/>
        <end position="22"/>
    </location>
</feature>
<reference evidence="14 15" key="1">
    <citation type="submission" date="2018-02" db="EMBL/GenBank/DDBJ databases">
        <title>Draft genome of wild Prunus yedoensis var. nudiflora.</title>
        <authorList>
            <person name="Baek S."/>
            <person name="Kim J.-H."/>
            <person name="Choi K."/>
            <person name="Kim G.-B."/>
            <person name="Cho A."/>
            <person name="Jang H."/>
            <person name="Shin C.-H."/>
            <person name="Yu H.-J."/>
            <person name="Mun J.-H."/>
        </authorList>
    </citation>
    <scope>NUCLEOTIDE SEQUENCE [LARGE SCALE GENOMIC DNA]</scope>
    <source>
        <strain evidence="15">cv. Jeju island</strain>
        <tissue evidence="14">Leaf</tissue>
    </source>
</reference>
<evidence type="ECO:0000256" key="1">
    <source>
        <dbReference type="ARBA" id="ARBA00004609"/>
    </source>
</evidence>
<dbReference type="GO" id="GO:0098552">
    <property type="term" value="C:side of membrane"/>
    <property type="evidence" value="ECO:0007669"/>
    <property type="project" value="UniProtKB-KW"/>
</dbReference>
<accession>A0A315AQ40</accession>
<evidence type="ECO:0000256" key="12">
    <source>
        <dbReference type="SAM" id="SignalP"/>
    </source>
</evidence>
<evidence type="ECO:0000256" key="10">
    <source>
        <dbReference type="ARBA" id="ARBA00025756"/>
    </source>
</evidence>
<dbReference type="Proteomes" id="UP000250321">
    <property type="component" value="Unassembled WGS sequence"/>
</dbReference>
<evidence type="ECO:0000313" key="15">
    <source>
        <dbReference type="Proteomes" id="UP000250321"/>
    </source>
</evidence>
<name>A0A315AQ40_PRUYE</name>
<proteinExistence type="inferred from homology"/>
<evidence type="ECO:0000256" key="7">
    <source>
        <dbReference type="ARBA" id="ARBA00023180"/>
    </source>
</evidence>
<evidence type="ECO:0000256" key="6">
    <source>
        <dbReference type="ARBA" id="ARBA00023136"/>
    </source>
</evidence>
<keyword evidence="6" id="KW-0472">Membrane</keyword>
<keyword evidence="8" id="KW-0449">Lipoprotein</keyword>
<evidence type="ECO:0000256" key="3">
    <source>
        <dbReference type="ARBA" id="ARBA00022622"/>
    </source>
</evidence>
<evidence type="ECO:0000256" key="11">
    <source>
        <dbReference type="SAM" id="MobiDB-lite"/>
    </source>
</evidence>
<dbReference type="PANTHER" id="PTHR36321:SF2">
    <property type="entry name" value="CLASSICAL ARABINOGALACTAN PROTEIN 1"/>
    <property type="match status" value="1"/>
</dbReference>
<evidence type="ECO:0000313" key="14">
    <source>
        <dbReference type="EMBL" id="PQQ16426.1"/>
    </source>
</evidence>
<comment type="similarity">
    <text evidence="10">Belongs to the classical AGP family.</text>
</comment>
<feature type="chain" id="PRO_5036060248" evidence="12">
    <location>
        <begin position="23"/>
        <end position="86"/>
    </location>
</feature>
<evidence type="ECO:0000256" key="8">
    <source>
        <dbReference type="ARBA" id="ARBA00023288"/>
    </source>
</evidence>
<dbReference type="EMBL" id="PJQY01000192">
    <property type="protein sequence ID" value="PQQ16426.1"/>
    <property type="molecule type" value="Genomic_DNA"/>
</dbReference>
<dbReference type="GO" id="GO:0005886">
    <property type="term" value="C:plasma membrane"/>
    <property type="evidence" value="ECO:0007669"/>
    <property type="project" value="UniProtKB-SubCell"/>
</dbReference>
<protein>
    <submittedName>
        <fullName evidence="14">Classical arabinogalactan protein 1</fullName>
    </submittedName>
</protein>
<dbReference type="EMBL" id="PJQY01002760">
    <property type="protein sequence ID" value="PQM42848.1"/>
    <property type="molecule type" value="Genomic_DNA"/>
</dbReference>
<keyword evidence="5" id="KW-0654">Proteoglycan</keyword>
<feature type="compositionally biased region" description="Low complexity" evidence="11">
    <location>
        <begin position="20"/>
        <end position="32"/>
    </location>
</feature>
<dbReference type="PANTHER" id="PTHR36321">
    <property type="entry name" value="CLASSICAL ARABINOGALACTAN PROTEIN 9"/>
    <property type="match status" value="1"/>
</dbReference>
<keyword evidence="4 12" id="KW-0732">Signal</keyword>
<feature type="compositionally biased region" description="Low complexity" evidence="11">
    <location>
        <begin position="47"/>
        <end position="61"/>
    </location>
</feature>
<keyword evidence="3" id="KW-0336">GPI-anchor</keyword>
<evidence type="ECO:0000256" key="2">
    <source>
        <dbReference type="ARBA" id="ARBA00022475"/>
    </source>
</evidence>
<evidence type="ECO:0000256" key="9">
    <source>
        <dbReference type="ARBA" id="ARBA00025294"/>
    </source>
</evidence>
<keyword evidence="15" id="KW-1185">Reference proteome</keyword>
<comment type="caution">
    <text evidence="14">The sequence shown here is derived from an EMBL/GenBank/DDBJ whole genome shotgun (WGS) entry which is preliminary data.</text>
</comment>
<dbReference type="InterPro" id="IPR044959">
    <property type="entry name" value="AGP"/>
</dbReference>
<comment type="function">
    <text evidence="9">Proteoglycan that seems to be implicated in diverse developmental roles such as differentiation, cell-cell recognition, embryogenesis and programmed cell death.</text>
</comment>
<feature type="region of interest" description="Disordered" evidence="11">
    <location>
        <begin position="20"/>
        <end position="61"/>
    </location>
</feature>
<feature type="compositionally biased region" description="Pro residues" evidence="11">
    <location>
        <begin position="33"/>
        <end position="46"/>
    </location>
</feature>
<evidence type="ECO:0000313" key="13">
    <source>
        <dbReference type="EMBL" id="PQM42848.1"/>
    </source>
</evidence>
<evidence type="ECO:0000256" key="4">
    <source>
        <dbReference type="ARBA" id="ARBA00022729"/>
    </source>
</evidence>
<comment type="subcellular location">
    <subcellularLocation>
        <location evidence="1">Cell membrane</location>
        <topology evidence="1">Lipid-anchor</topology>
        <topology evidence="1">GPI-anchor</topology>
    </subcellularLocation>
</comment>